<dbReference type="Pfam" id="PF22599">
    <property type="entry name" value="SecDF_P1_head"/>
    <property type="match status" value="1"/>
</dbReference>
<dbReference type="Gene3D" id="3.30.70.3220">
    <property type="match status" value="1"/>
</dbReference>
<dbReference type="RefSeq" id="WP_265384203.1">
    <property type="nucleotide sequence ID" value="NZ_CP110615.1"/>
</dbReference>
<comment type="subcellular location">
    <subcellularLocation>
        <location evidence="1 9">Cell membrane</location>
        <topology evidence="1 9">Multi-pass membrane protein</topology>
    </subcellularLocation>
</comment>
<dbReference type="PANTHER" id="PTHR30081">
    <property type="entry name" value="PROTEIN-EXPORT MEMBRANE PROTEIN SEC"/>
    <property type="match status" value="1"/>
</dbReference>
<dbReference type="InterPro" id="IPR005791">
    <property type="entry name" value="SecD"/>
</dbReference>
<dbReference type="InterPro" id="IPR054384">
    <property type="entry name" value="SecDF_P1_head"/>
</dbReference>
<keyword evidence="6 9" id="KW-1133">Transmembrane helix</keyword>
<feature type="transmembrane region" description="Helical" evidence="9">
    <location>
        <begin position="402"/>
        <end position="426"/>
    </location>
</feature>
<accession>A0ABY6P357</accession>
<dbReference type="HAMAP" id="MF_01463_B">
    <property type="entry name" value="SecD_B"/>
    <property type="match status" value="1"/>
</dbReference>
<feature type="transmembrane region" description="Helical" evidence="9">
    <location>
        <begin position="12"/>
        <end position="30"/>
    </location>
</feature>
<dbReference type="InterPro" id="IPR048631">
    <property type="entry name" value="SecD_1st"/>
</dbReference>
<feature type="compositionally biased region" description="Low complexity" evidence="10">
    <location>
        <begin position="156"/>
        <end position="219"/>
    </location>
</feature>
<dbReference type="NCBIfam" id="TIGR01129">
    <property type="entry name" value="secD"/>
    <property type="match status" value="1"/>
</dbReference>
<evidence type="ECO:0000256" key="8">
    <source>
        <dbReference type="ARBA" id="ARBA00023136"/>
    </source>
</evidence>
<comment type="similarity">
    <text evidence="9">Belongs to the SecD/SecF family. SecD subfamily.</text>
</comment>
<evidence type="ECO:0000256" key="4">
    <source>
        <dbReference type="ARBA" id="ARBA00022692"/>
    </source>
</evidence>
<dbReference type="Pfam" id="PF21760">
    <property type="entry name" value="SecD_1st"/>
    <property type="match status" value="1"/>
</dbReference>
<feature type="compositionally biased region" description="Low complexity" evidence="10">
    <location>
        <begin position="138"/>
        <end position="148"/>
    </location>
</feature>
<evidence type="ECO:0000259" key="12">
    <source>
        <dbReference type="Pfam" id="PF21760"/>
    </source>
</evidence>
<evidence type="ECO:0000259" key="13">
    <source>
        <dbReference type="Pfam" id="PF22599"/>
    </source>
</evidence>
<dbReference type="InterPro" id="IPR055344">
    <property type="entry name" value="SecD_SecF_C_bact"/>
</dbReference>
<dbReference type="Pfam" id="PF02355">
    <property type="entry name" value="SecD_SecF_C"/>
    <property type="match status" value="1"/>
</dbReference>
<feature type="transmembrane region" description="Helical" evidence="9">
    <location>
        <begin position="432"/>
        <end position="453"/>
    </location>
</feature>
<protein>
    <recommendedName>
        <fullName evidence="9">Protein translocase subunit SecD</fullName>
    </recommendedName>
</protein>
<comment type="subunit">
    <text evidence="9">Forms a complex with SecF. Part of the essential Sec protein translocation apparatus which comprises SecA, SecYEG and auxiliary proteins SecDF. Other proteins may also be involved.</text>
</comment>
<dbReference type="Gene3D" id="3.30.1360.200">
    <property type="match status" value="1"/>
</dbReference>
<dbReference type="Proteomes" id="UP001164965">
    <property type="component" value="Chromosome"/>
</dbReference>
<evidence type="ECO:0000256" key="10">
    <source>
        <dbReference type="SAM" id="MobiDB-lite"/>
    </source>
</evidence>
<dbReference type="Gene3D" id="1.20.1640.10">
    <property type="entry name" value="Multidrug efflux transporter AcrB transmembrane domain"/>
    <property type="match status" value="1"/>
</dbReference>
<evidence type="ECO:0000256" key="7">
    <source>
        <dbReference type="ARBA" id="ARBA00023010"/>
    </source>
</evidence>
<evidence type="ECO:0000259" key="11">
    <source>
        <dbReference type="Pfam" id="PF02355"/>
    </source>
</evidence>
<feature type="transmembrane region" description="Helical" evidence="9">
    <location>
        <begin position="377"/>
        <end position="395"/>
    </location>
</feature>
<feature type="domain" description="Protein translocase subunit SecDF P1" evidence="12">
    <location>
        <begin position="70"/>
        <end position="121"/>
    </location>
</feature>
<evidence type="ECO:0000256" key="2">
    <source>
        <dbReference type="ARBA" id="ARBA00022448"/>
    </source>
</evidence>
<feature type="region of interest" description="Disordered" evidence="10">
    <location>
        <begin position="138"/>
        <end position="219"/>
    </location>
</feature>
<dbReference type="SUPFAM" id="SSF82866">
    <property type="entry name" value="Multidrug efflux transporter AcrB transmembrane domain"/>
    <property type="match status" value="1"/>
</dbReference>
<comment type="function">
    <text evidence="9">Part of the Sec protein translocase complex. Interacts with the SecYEG preprotein conducting channel. SecDF uses the proton motive force (PMF) to complete protein translocation after the ATP-dependent function of SecA.</text>
</comment>
<evidence type="ECO:0000313" key="14">
    <source>
        <dbReference type="EMBL" id="UZJ26099.1"/>
    </source>
</evidence>
<feature type="domain" description="Protein export membrane protein SecD/SecF C-terminal" evidence="11">
    <location>
        <begin position="358"/>
        <end position="531"/>
    </location>
</feature>
<keyword evidence="8 9" id="KW-0472">Membrane</keyword>
<dbReference type="PANTHER" id="PTHR30081:SF1">
    <property type="entry name" value="PROTEIN TRANSLOCASE SUBUNIT SECD"/>
    <property type="match status" value="1"/>
</dbReference>
<evidence type="ECO:0000256" key="1">
    <source>
        <dbReference type="ARBA" id="ARBA00004651"/>
    </source>
</evidence>
<dbReference type="InterPro" id="IPR022646">
    <property type="entry name" value="SecD/SecF_CS"/>
</dbReference>
<evidence type="ECO:0000256" key="9">
    <source>
        <dbReference type="HAMAP-Rule" id="MF_01463"/>
    </source>
</evidence>
<gene>
    <name evidence="9 14" type="primary">secD</name>
    <name evidence="14" type="ORF">RHODO2019_06670</name>
</gene>
<dbReference type="EMBL" id="CP110615">
    <property type="protein sequence ID" value="UZJ26099.1"/>
    <property type="molecule type" value="Genomic_DNA"/>
</dbReference>
<dbReference type="NCBIfam" id="TIGR00916">
    <property type="entry name" value="2A0604s01"/>
    <property type="match status" value="1"/>
</dbReference>
<name>A0ABY6P357_9NOCA</name>
<dbReference type="InterPro" id="IPR048634">
    <property type="entry name" value="SecD_SecF_C"/>
</dbReference>
<keyword evidence="2 9" id="KW-0813">Transport</keyword>
<feature type="domain" description="SecDF P1 head subdomain" evidence="13">
    <location>
        <begin position="252"/>
        <end position="355"/>
    </location>
</feature>
<keyword evidence="4 9" id="KW-0812">Transmembrane</keyword>
<dbReference type="InterPro" id="IPR022813">
    <property type="entry name" value="SecD/SecF_arch_bac"/>
</dbReference>
<evidence type="ECO:0000313" key="15">
    <source>
        <dbReference type="Proteomes" id="UP001164965"/>
    </source>
</evidence>
<organism evidence="14 15">
    <name type="scientific">Rhodococcus antarcticus</name>
    <dbReference type="NCBI Taxonomy" id="2987751"/>
    <lineage>
        <taxon>Bacteria</taxon>
        <taxon>Bacillati</taxon>
        <taxon>Actinomycetota</taxon>
        <taxon>Actinomycetes</taxon>
        <taxon>Mycobacteriales</taxon>
        <taxon>Nocardiaceae</taxon>
        <taxon>Rhodococcus</taxon>
    </lineage>
</organism>
<evidence type="ECO:0000256" key="3">
    <source>
        <dbReference type="ARBA" id="ARBA00022475"/>
    </source>
</evidence>
<sequence>MAPQAGQVRPARYLSIFAVIVVGLYALVFFTGGGSPKPKLGIDLQGGTRVTLTATTPDGQAPSQQNLDLARQIIETRVNGIGVSGSEVVIDGSNLVITVPGDNSSQARSLGQTAKLSFRGVIGRPVPAAAAAVPAPAAGTAPATTTDPVAPPAPAAPATSTPAPQGRVLPAQAPTTDPAAPTTAPASPTPDPATQTTAEQQAAAIAQAKATRQSTDPATQQAALAALDCAAPDPLLGNDDPALPLVTCDQNGAAKYVLDKSFLDGQAISDATSGVAQGGVGYDVRLSLNSDGLNVWSTYTAANVGRQSAFVLDAKVVSAPTINGAITTNPTLITGSFSQSQASSLAESLKYGSLPLSFTQSEAQTVSASLGAASLEAGLLAGGIGLILVLVYCLAYYRLLGILTALSLVLSFAIVYAVMVLLGRYIGFTLDLSGIAGLIVAIGITADSFVIYFERLKDEVREGRSFRSAVPRGWIRARRTILSADAVSFLAAAVLYLLAVGQVKGFAFTLGVSTVLDLVVVFLVTHPLVALASRSKVLSKPSLTGLGAVQHIAADRRAAAAAASTQPKEA</sequence>
<keyword evidence="7 9" id="KW-0811">Translocation</keyword>
<keyword evidence="15" id="KW-1185">Reference proteome</keyword>
<evidence type="ECO:0000256" key="5">
    <source>
        <dbReference type="ARBA" id="ARBA00022927"/>
    </source>
</evidence>
<proteinExistence type="inferred from homology"/>
<feature type="transmembrane region" description="Helical" evidence="9">
    <location>
        <begin position="506"/>
        <end position="532"/>
    </location>
</feature>
<dbReference type="Pfam" id="PF07549">
    <property type="entry name" value="Sec_GG"/>
    <property type="match status" value="1"/>
</dbReference>
<evidence type="ECO:0000256" key="6">
    <source>
        <dbReference type="ARBA" id="ARBA00022989"/>
    </source>
</evidence>
<keyword evidence="5 9" id="KW-0653">Protein transport</keyword>
<keyword evidence="3 9" id="KW-1003">Cell membrane</keyword>
<feature type="transmembrane region" description="Helical" evidence="9">
    <location>
        <begin position="481"/>
        <end position="500"/>
    </location>
</feature>
<reference evidence="14" key="1">
    <citation type="submission" date="2022-10" db="EMBL/GenBank/DDBJ databases">
        <title>Rhodococcus sp.75.</title>
        <authorList>
            <person name="Sun M."/>
        </authorList>
    </citation>
    <scope>NUCLEOTIDE SEQUENCE</scope>
    <source>
        <strain evidence="14">75</strain>
    </source>
</reference>